<dbReference type="AlphaFoldDB" id="A0A7X6KVT6"/>
<reference evidence="1 2" key="1">
    <citation type="submission" date="2020-04" db="EMBL/GenBank/DDBJ databases">
        <title>MicrobeNet Type strains.</title>
        <authorList>
            <person name="Nicholson A.C."/>
        </authorList>
    </citation>
    <scope>NUCLEOTIDE SEQUENCE [LARGE SCALE GENOMIC DNA]</scope>
    <source>
        <strain evidence="1 2">ATCC BAA-788</strain>
    </source>
</reference>
<keyword evidence="2" id="KW-1185">Reference proteome</keyword>
<organism evidence="1 2">
    <name type="scientific">Cellulomonas denverensis</name>
    <dbReference type="NCBI Taxonomy" id="264297"/>
    <lineage>
        <taxon>Bacteria</taxon>
        <taxon>Bacillati</taxon>
        <taxon>Actinomycetota</taxon>
        <taxon>Actinomycetes</taxon>
        <taxon>Micrococcales</taxon>
        <taxon>Cellulomonadaceae</taxon>
        <taxon>Cellulomonas</taxon>
    </lineage>
</organism>
<dbReference type="NCBIfam" id="NF038032">
    <property type="entry name" value="CehA_McbA_metalo"/>
    <property type="match status" value="1"/>
</dbReference>
<name>A0A7X6KVT6_9CELL</name>
<dbReference type="RefSeq" id="WP_168630302.1">
    <property type="nucleotide sequence ID" value="NZ_BONL01000023.1"/>
</dbReference>
<accession>A0A7X6KVT6</accession>
<dbReference type="EMBL" id="JAAXOX010000004">
    <property type="protein sequence ID" value="NKY23196.1"/>
    <property type="molecule type" value="Genomic_DNA"/>
</dbReference>
<evidence type="ECO:0000313" key="1">
    <source>
        <dbReference type="EMBL" id="NKY23196.1"/>
    </source>
</evidence>
<protein>
    <submittedName>
        <fullName evidence="1">CehA/McbA family metallohydrolase</fullName>
    </submittedName>
</protein>
<dbReference type="Proteomes" id="UP000581206">
    <property type="component" value="Unassembled WGS sequence"/>
</dbReference>
<dbReference type="GO" id="GO:0016787">
    <property type="term" value="F:hydrolase activity"/>
    <property type="evidence" value="ECO:0007669"/>
    <property type="project" value="UniProtKB-KW"/>
</dbReference>
<keyword evidence="1" id="KW-0378">Hydrolase</keyword>
<comment type="caution">
    <text evidence="1">The sequence shown here is derived from an EMBL/GenBank/DDBJ whole genome shotgun (WGS) entry which is preliminary data.</text>
</comment>
<evidence type="ECO:0000313" key="2">
    <source>
        <dbReference type="Proteomes" id="UP000581206"/>
    </source>
</evidence>
<sequence length="486" mass="52419">MPTLTIDTGGPARLSVQAGDGTWCLPDHAVRDRTAAERPGAMDLDLDATDRSGSVPGYTRHLVSDGVVEVPVPRGACTVIAERGPEHHRVERRIDAGPGTTHVSAVPERWTDLAAEGWWSGDLHVHRPLADAGLLLRAEDLHLAAVVTRWTGQPAADDLAGPPRAATTVDGDRHVVAPVTEDERGGGAWLLHGASVADLPGTDARSWWYPPGRDLVDRARARGAWFDCEKLTWWETPVMMATGAPDSVGVLNNHFLPGGFLANEAWGRPRDRSRYPGAAGTSRYHLDLYYRYLRCGLRVPASAGSASGVMPAPPGYNRVYVQAPGPLTVAGFYDALRAGRSMVTNGPLLTCTVDGQGPGATVPAGPARVRASVRWTGPHSTIEVVADGRVVARTDGPELDTTVDLTRCGWLAVRAWVPDPVTVRLAHTSPVYVDRDAPPDPDDRAFFAHWVDELTAAARADRTRFAGAAHRDQVLDLYDRAARFYR</sequence>
<proteinExistence type="predicted"/>
<gene>
    <name evidence="1" type="ORF">HGA03_11035</name>
</gene>